<dbReference type="SUPFAM" id="SSF53720">
    <property type="entry name" value="ALDH-like"/>
    <property type="match status" value="1"/>
</dbReference>
<evidence type="ECO:0000259" key="3">
    <source>
        <dbReference type="Pfam" id="PF00171"/>
    </source>
</evidence>
<dbReference type="InterPro" id="IPR016162">
    <property type="entry name" value="Ald_DH_N"/>
</dbReference>
<dbReference type="Gene3D" id="3.40.605.10">
    <property type="entry name" value="Aldehyde Dehydrogenase, Chain A, domain 1"/>
    <property type="match status" value="1"/>
</dbReference>
<dbReference type="Pfam" id="PF00171">
    <property type="entry name" value="Aldedh"/>
    <property type="match status" value="1"/>
</dbReference>
<feature type="domain" description="Aldehyde dehydrogenase" evidence="3">
    <location>
        <begin position="16"/>
        <end position="118"/>
    </location>
</feature>
<dbReference type="EMBL" id="JAMQAW010000004">
    <property type="protein sequence ID" value="MCM2387596.1"/>
    <property type="molecule type" value="Genomic_DNA"/>
</dbReference>
<dbReference type="Proteomes" id="UP001431429">
    <property type="component" value="Unassembled WGS sequence"/>
</dbReference>
<evidence type="ECO:0000256" key="2">
    <source>
        <dbReference type="ARBA" id="ARBA00023002"/>
    </source>
</evidence>
<sequence length="128" mass="13701">MSQIVVHDKLFIGGAWVEPAGDQVIEVVSPVTEQVVARVPHAMAADVDKAVAAAREAFDHGPWPRMTPAERIEVVTRIKDGFLARRQEMAELITLQNGSPINFSLTSQTMGPVAVLAASLAAAATTVW</sequence>
<dbReference type="PANTHER" id="PTHR42804:SF1">
    <property type="entry name" value="ALDEHYDE DEHYDROGENASE-RELATED"/>
    <property type="match status" value="1"/>
</dbReference>
<protein>
    <submittedName>
        <fullName evidence="4">Aldehyde dehydrogenase family protein</fullName>
    </submittedName>
</protein>
<dbReference type="InterPro" id="IPR016161">
    <property type="entry name" value="Ald_DH/histidinol_DH"/>
</dbReference>
<reference evidence="4" key="1">
    <citation type="submission" date="2022-06" db="EMBL/GenBank/DDBJ databases">
        <title>Genome public.</title>
        <authorList>
            <person name="Sun Q."/>
        </authorList>
    </citation>
    <scope>NUCLEOTIDE SEQUENCE</scope>
    <source>
        <strain evidence="4">CWNU-1</strain>
    </source>
</reference>
<feature type="non-terminal residue" evidence="4">
    <location>
        <position position="128"/>
    </location>
</feature>
<evidence type="ECO:0000313" key="4">
    <source>
        <dbReference type="EMBL" id="MCM2387596.1"/>
    </source>
</evidence>
<keyword evidence="5" id="KW-1185">Reference proteome</keyword>
<keyword evidence="2" id="KW-0560">Oxidoreductase</keyword>
<gene>
    <name evidence="4" type="ORF">NBG84_04595</name>
</gene>
<dbReference type="RefSeq" id="WP_250917964.1">
    <property type="nucleotide sequence ID" value="NZ_JAMQAW010000004.1"/>
</dbReference>
<comment type="caution">
    <text evidence="4">The sequence shown here is derived from an EMBL/GenBank/DDBJ whole genome shotgun (WGS) entry which is preliminary data.</text>
</comment>
<accession>A0ABT0UJZ1</accession>
<evidence type="ECO:0000256" key="1">
    <source>
        <dbReference type="ARBA" id="ARBA00009986"/>
    </source>
</evidence>
<dbReference type="InterPro" id="IPR015590">
    <property type="entry name" value="Aldehyde_DH_dom"/>
</dbReference>
<proteinExistence type="inferred from homology"/>
<comment type="similarity">
    <text evidence="1">Belongs to the aldehyde dehydrogenase family.</text>
</comment>
<name>A0ABT0UJZ1_9ACTN</name>
<evidence type="ECO:0000313" key="5">
    <source>
        <dbReference type="Proteomes" id="UP001431429"/>
    </source>
</evidence>
<dbReference type="PANTHER" id="PTHR42804">
    <property type="entry name" value="ALDEHYDE DEHYDROGENASE"/>
    <property type="match status" value="1"/>
</dbReference>
<organism evidence="4 5">
    <name type="scientific">Streptomyces albipurpureus</name>
    <dbReference type="NCBI Taxonomy" id="2897419"/>
    <lineage>
        <taxon>Bacteria</taxon>
        <taxon>Bacillati</taxon>
        <taxon>Actinomycetota</taxon>
        <taxon>Actinomycetes</taxon>
        <taxon>Kitasatosporales</taxon>
        <taxon>Streptomycetaceae</taxon>
        <taxon>Streptomyces</taxon>
    </lineage>
</organism>